<evidence type="ECO:0000256" key="1">
    <source>
        <dbReference type="SAM" id="MobiDB-lite"/>
    </source>
</evidence>
<reference evidence="2" key="1">
    <citation type="submission" date="2020-05" db="EMBL/GenBank/DDBJ databases">
        <title>Phylogenomic resolution of chytrid fungi.</title>
        <authorList>
            <person name="Stajich J.E."/>
            <person name="Amses K."/>
            <person name="Simmons R."/>
            <person name="Seto K."/>
            <person name="Myers J."/>
            <person name="Bonds A."/>
            <person name="Quandt C.A."/>
            <person name="Barry K."/>
            <person name="Liu P."/>
            <person name="Grigoriev I."/>
            <person name="Longcore J.E."/>
            <person name="James T.Y."/>
        </authorList>
    </citation>
    <scope>NUCLEOTIDE SEQUENCE</scope>
    <source>
        <strain evidence="2">PLAUS21</strain>
    </source>
</reference>
<feature type="region of interest" description="Disordered" evidence="1">
    <location>
        <begin position="158"/>
        <end position="180"/>
    </location>
</feature>
<comment type="caution">
    <text evidence="2">The sequence shown here is derived from an EMBL/GenBank/DDBJ whole genome shotgun (WGS) entry which is preliminary data.</text>
</comment>
<organism evidence="2 3">
    <name type="scientific">Boothiomyces macroporosus</name>
    <dbReference type="NCBI Taxonomy" id="261099"/>
    <lineage>
        <taxon>Eukaryota</taxon>
        <taxon>Fungi</taxon>
        <taxon>Fungi incertae sedis</taxon>
        <taxon>Chytridiomycota</taxon>
        <taxon>Chytridiomycota incertae sedis</taxon>
        <taxon>Chytridiomycetes</taxon>
        <taxon>Rhizophydiales</taxon>
        <taxon>Terramycetaceae</taxon>
        <taxon>Boothiomyces</taxon>
    </lineage>
</organism>
<evidence type="ECO:0000313" key="3">
    <source>
        <dbReference type="Proteomes" id="UP001210925"/>
    </source>
</evidence>
<evidence type="ECO:0000313" key="2">
    <source>
        <dbReference type="EMBL" id="KAJ3259287.1"/>
    </source>
</evidence>
<proteinExistence type="predicted"/>
<protein>
    <submittedName>
        <fullName evidence="2">Uncharacterized protein</fullName>
    </submittedName>
</protein>
<dbReference type="AlphaFoldDB" id="A0AAD5Y9E6"/>
<sequence>MSGKDMRKSASFNSADYIADLNPTMEEIRYPLIKANSDSFLMLKALPNLDTKQSISYPTNLHSVAPLINPFNADKRDENSDDYDDEVDSEEDEIIDMINEEDAEFQFRKVGERRARGVVDENAAAIFRNLATRFGEIHQEIVIKNILRTSYLAERKPRTYDHSKTKAPELPKTPPPVKIRRPVYQPINHNRLLKKILKIKPAIGRVKNESAMSIRSATPRNEFKKGPYYQEPFEPASPPAHLPPALSGEIDIDDCFLLLEDVDTYPPKDHILDNDEFLHMARYHHHPSLLYQPKIENPQPIPKLINNRFKISQVTHELEKKIEMDAINGMYSEPVIPATRREVVGLSNSHVMSAINPYFVNHFSSLDSQPEDAYNNLKTRSNTKVFKSANPLVSNISIADPEKILPVKLPPLKLHTENSLISVLGGVHSRSSKINAIQTKFRSLLRRQDKDKK</sequence>
<accession>A0AAD5Y9E6</accession>
<keyword evidence="3" id="KW-1185">Reference proteome</keyword>
<gene>
    <name evidence="2" type="ORF">HK103_002485</name>
</gene>
<dbReference type="EMBL" id="JADGKB010000019">
    <property type="protein sequence ID" value="KAJ3259287.1"/>
    <property type="molecule type" value="Genomic_DNA"/>
</dbReference>
<feature type="compositionally biased region" description="Basic and acidic residues" evidence="1">
    <location>
        <begin position="158"/>
        <end position="169"/>
    </location>
</feature>
<dbReference type="Proteomes" id="UP001210925">
    <property type="component" value="Unassembled WGS sequence"/>
</dbReference>
<name>A0AAD5Y9E6_9FUNG</name>